<evidence type="ECO:0000313" key="2">
    <source>
        <dbReference type="EMBL" id="KAJ4387675.1"/>
    </source>
</evidence>
<gene>
    <name evidence="2" type="ORF">N0V93_008273</name>
</gene>
<feature type="compositionally biased region" description="Gly residues" evidence="1">
    <location>
        <begin position="541"/>
        <end position="551"/>
    </location>
</feature>
<feature type="region of interest" description="Disordered" evidence="1">
    <location>
        <begin position="1"/>
        <end position="578"/>
    </location>
</feature>
<reference evidence="2" key="1">
    <citation type="submission" date="2022-10" db="EMBL/GenBank/DDBJ databases">
        <title>Tapping the CABI collections for fungal endophytes: first genome assemblies for Collariella, Neodidymelliopsis, Ascochyta clinopodiicola, Didymella pomorum, Didymosphaeria variabile, Neocosmospora piperis and Neocucurbitaria cava.</title>
        <authorList>
            <person name="Hill R."/>
        </authorList>
    </citation>
    <scope>NUCLEOTIDE SEQUENCE</scope>
    <source>
        <strain evidence="2">IMI 355082</strain>
    </source>
</reference>
<protein>
    <submittedName>
        <fullName evidence="2">Uncharacterized protein</fullName>
    </submittedName>
</protein>
<feature type="compositionally biased region" description="Low complexity" evidence="1">
    <location>
        <begin position="419"/>
        <end position="440"/>
    </location>
</feature>
<comment type="caution">
    <text evidence="2">The sequence shown here is derived from an EMBL/GenBank/DDBJ whole genome shotgun (WGS) entry which is preliminary data.</text>
</comment>
<dbReference type="Proteomes" id="UP001140453">
    <property type="component" value="Unassembled WGS sequence"/>
</dbReference>
<feature type="compositionally biased region" description="Basic and acidic residues" evidence="1">
    <location>
        <begin position="339"/>
        <end position="351"/>
    </location>
</feature>
<feature type="compositionally biased region" description="Low complexity" evidence="1">
    <location>
        <begin position="29"/>
        <end position="47"/>
    </location>
</feature>
<dbReference type="EMBL" id="JAPEVB010000005">
    <property type="protein sequence ID" value="KAJ4387675.1"/>
    <property type="molecule type" value="Genomic_DNA"/>
</dbReference>
<feature type="compositionally biased region" description="Low complexity" evidence="1">
    <location>
        <begin position="490"/>
        <end position="500"/>
    </location>
</feature>
<dbReference type="InterPro" id="IPR051412">
    <property type="entry name" value="Formin_Homology_Diaphanous_sf"/>
</dbReference>
<evidence type="ECO:0000313" key="3">
    <source>
        <dbReference type="Proteomes" id="UP001140453"/>
    </source>
</evidence>
<feature type="compositionally biased region" description="Basic and acidic residues" evidence="1">
    <location>
        <begin position="173"/>
        <end position="183"/>
    </location>
</feature>
<feature type="compositionally biased region" description="Pro residues" evidence="1">
    <location>
        <begin position="501"/>
        <end position="510"/>
    </location>
</feature>
<dbReference type="GO" id="GO:0030041">
    <property type="term" value="P:actin filament polymerization"/>
    <property type="evidence" value="ECO:0007669"/>
    <property type="project" value="TreeGrafter"/>
</dbReference>
<feature type="compositionally biased region" description="Pro residues" evidence="1">
    <location>
        <begin position="386"/>
        <end position="401"/>
    </location>
</feature>
<dbReference type="PANTHER" id="PTHR45691">
    <property type="entry name" value="PROTEIN DIAPHANOUS"/>
    <property type="match status" value="1"/>
</dbReference>
<proteinExistence type="predicted"/>
<feature type="compositionally biased region" description="Low complexity" evidence="1">
    <location>
        <begin position="460"/>
        <end position="481"/>
    </location>
</feature>
<sequence length="613" mass="64155">MASESPSSFGSHNPFRRKTSTTDPVTTDHAASPSTLSSSAHTPSSSSFARALTSLGSTKTDAPPPAVTFAKPKPVKKVRVQSPPPSSPESAGAEHPYPKYPLPPREDDDETSAEEEDINGESEDPFMNEAPPLPEEALAGVGAERLDPVQLQQQTQSQAYTGRGPPPNPFQKTLEDMERDAREGGQGTADPASSAGKPGLDVEAFKRLLLTGQGPTPSPGGETGSLAETSSTSRQSIFETTNTLQETPRTSHETEPEDDKASLVNQSAPAPQRASSRRKKPPPPPATRHGKLIKMELKDKARATGLEDRPSVGFVATGPTPTSPPRDVNKPLPVPPEDDAVRNSIFDKEAAGKLPEVDIDPEADVVPPPRPPTPPNASHSSSTPVQSPPPSTLRKPMPPPRRTGHGRTDSKPQDDIPDDPATTPPRSSLESQRSRSSSIRLNFAAPTPPPPRRAAGHRQSPSVSSPISASATSPSFPFPTTADDDDEAGPAMSSSSFAPKASPPVPPPQRNPSLRKSASAALNRKGHGAVPPPPPPRTRGGSKGSTDGGPGLSRTRSVESTRPVVGPVTEEGEMVEGVDTAASDDAVRAMLADLDALQREVDAARARAEGGGG</sequence>
<feature type="compositionally biased region" description="Polar residues" evidence="1">
    <location>
        <begin position="1"/>
        <end position="11"/>
    </location>
</feature>
<feature type="compositionally biased region" description="Pro residues" evidence="1">
    <location>
        <begin position="366"/>
        <end position="375"/>
    </location>
</feature>
<dbReference type="PANTHER" id="PTHR45691:SF6">
    <property type="entry name" value="PROTEIN DIAPHANOUS"/>
    <property type="match status" value="1"/>
</dbReference>
<feature type="compositionally biased region" description="Polar residues" evidence="1">
    <location>
        <begin position="227"/>
        <end position="248"/>
    </location>
</feature>
<keyword evidence="3" id="KW-1185">Reference proteome</keyword>
<accession>A0A9W9CTJ1</accession>
<dbReference type="OrthoDB" id="428854at2759"/>
<organism evidence="2 3">
    <name type="scientific">Gnomoniopsis smithogilvyi</name>
    <dbReference type="NCBI Taxonomy" id="1191159"/>
    <lineage>
        <taxon>Eukaryota</taxon>
        <taxon>Fungi</taxon>
        <taxon>Dikarya</taxon>
        <taxon>Ascomycota</taxon>
        <taxon>Pezizomycotina</taxon>
        <taxon>Sordariomycetes</taxon>
        <taxon>Sordariomycetidae</taxon>
        <taxon>Diaporthales</taxon>
        <taxon>Gnomoniaceae</taxon>
        <taxon>Gnomoniopsis</taxon>
    </lineage>
</organism>
<evidence type="ECO:0000256" key="1">
    <source>
        <dbReference type="SAM" id="MobiDB-lite"/>
    </source>
</evidence>
<dbReference type="GO" id="GO:0005884">
    <property type="term" value="C:actin filament"/>
    <property type="evidence" value="ECO:0007669"/>
    <property type="project" value="TreeGrafter"/>
</dbReference>
<feature type="compositionally biased region" description="Acidic residues" evidence="1">
    <location>
        <begin position="106"/>
        <end position="126"/>
    </location>
</feature>
<feature type="compositionally biased region" description="Basic and acidic residues" evidence="1">
    <location>
        <begin position="293"/>
        <end position="310"/>
    </location>
</feature>
<dbReference type="AlphaFoldDB" id="A0A9W9CTJ1"/>
<name>A0A9W9CTJ1_9PEZI</name>